<protein>
    <submittedName>
        <fullName evidence="2">Uncharacterized protein</fullName>
    </submittedName>
</protein>
<dbReference type="Proteomes" id="UP001500325">
    <property type="component" value="Unassembled WGS sequence"/>
</dbReference>
<proteinExistence type="predicted"/>
<feature type="region of interest" description="Disordered" evidence="1">
    <location>
        <begin position="1"/>
        <end position="27"/>
    </location>
</feature>
<comment type="caution">
    <text evidence="2">The sequence shown here is derived from an EMBL/GenBank/DDBJ whole genome shotgun (WGS) entry which is preliminary data.</text>
</comment>
<feature type="compositionally biased region" description="Low complexity" evidence="1">
    <location>
        <begin position="1"/>
        <end position="19"/>
    </location>
</feature>
<gene>
    <name evidence="2" type="ORF">GCM10023215_59590</name>
</gene>
<accession>A0ABP8XMT5</accession>
<name>A0ABP8XMT5_9PSEU</name>
<dbReference type="EMBL" id="BAABIC010000028">
    <property type="protein sequence ID" value="GAA4709939.1"/>
    <property type="molecule type" value="Genomic_DNA"/>
</dbReference>
<reference evidence="3" key="1">
    <citation type="journal article" date="2019" name="Int. J. Syst. Evol. Microbiol.">
        <title>The Global Catalogue of Microorganisms (GCM) 10K type strain sequencing project: providing services to taxonomists for standard genome sequencing and annotation.</title>
        <authorList>
            <consortium name="The Broad Institute Genomics Platform"/>
            <consortium name="The Broad Institute Genome Sequencing Center for Infectious Disease"/>
            <person name="Wu L."/>
            <person name="Ma J."/>
        </authorList>
    </citation>
    <scope>NUCLEOTIDE SEQUENCE [LARGE SCALE GENOMIC DNA]</scope>
    <source>
        <strain evidence="3">JCM 18055</strain>
    </source>
</reference>
<keyword evidence="3" id="KW-1185">Reference proteome</keyword>
<evidence type="ECO:0000313" key="3">
    <source>
        <dbReference type="Proteomes" id="UP001500325"/>
    </source>
</evidence>
<sequence>MCEPRSSASAGTPATAAHSQRIETPTMVRGWSQESVIAATTRGGVLSVRRAAVIDDRLR</sequence>
<organism evidence="2 3">
    <name type="scientific">Pseudonocardia yuanmonensis</name>
    <dbReference type="NCBI Taxonomy" id="1095914"/>
    <lineage>
        <taxon>Bacteria</taxon>
        <taxon>Bacillati</taxon>
        <taxon>Actinomycetota</taxon>
        <taxon>Actinomycetes</taxon>
        <taxon>Pseudonocardiales</taxon>
        <taxon>Pseudonocardiaceae</taxon>
        <taxon>Pseudonocardia</taxon>
    </lineage>
</organism>
<evidence type="ECO:0000313" key="2">
    <source>
        <dbReference type="EMBL" id="GAA4709939.1"/>
    </source>
</evidence>
<evidence type="ECO:0000256" key="1">
    <source>
        <dbReference type="SAM" id="MobiDB-lite"/>
    </source>
</evidence>